<name>A0AA36GK49_CYLNA</name>
<reference evidence="2" key="1">
    <citation type="submission" date="2023-07" db="EMBL/GenBank/DDBJ databases">
        <authorList>
            <consortium name="CYATHOMIX"/>
        </authorList>
    </citation>
    <scope>NUCLEOTIDE SEQUENCE</scope>
    <source>
        <strain evidence="2">N/A</strain>
    </source>
</reference>
<feature type="region of interest" description="Disordered" evidence="1">
    <location>
        <begin position="32"/>
        <end position="64"/>
    </location>
</feature>
<accession>A0AA36GK49</accession>
<organism evidence="2 3">
    <name type="scientific">Cylicocyclus nassatus</name>
    <name type="common">Nematode worm</name>
    <dbReference type="NCBI Taxonomy" id="53992"/>
    <lineage>
        <taxon>Eukaryota</taxon>
        <taxon>Metazoa</taxon>
        <taxon>Ecdysozoa</taxon>
        <taxon>Nematoda</taxon>
        <taxon>Chromadorea</taxon>
        <taxon>Rhabditida</taxon>
        <taxon>Rhabditina</taxon>
        <taxon>Rhabditomorpha</taxon>
        <taxon>Strongyloidea</taxon>
        <taxon>Strongylidae</taxon>
        <taxon>Cylicocyclus</taxon>
    </lineage>
</organism>
<protein>
    <submittedName>
        <fullName evidence="2">Uncharacterized protein</fullName>
    </submittedName>
</protein>
<keyword evidence="3" id="KW-1185">Reference proteome</keyword>
<gene>
    <name evidence="2" type="ORF">CYNAS_LOCUS2558</name>
</gene>
<proteinExistence type="predicted"/>
<evidence type="ECO:0000313" key="2">
    <source>
        <dbReference type="EMBL" id="CAJ0590575.1"/>
    </source>
</evidence>
<dbReference type="AlphaFoldDB" id="A0AA36GK49"/>
<sequence>MNNPSQSVRLIENAIDRLIAYGDRIHAVYRTQHPEEKSNQLEVAASQRSLPTTSRSQSSERRTSIYSTTTKVAEVQPVRPDDEVETVNNYLYTVSKGGRRCTIPGKMYSRRLPDSWVAIRFVLFDEDGGELLNLRTEIRGEQLRNTTVNGRNAELVP</sequence>
<evidence type="ECO:0000256" key="1">
    <source>
        <dbReference type="SAM" id="MobiDB-lite"/>
    </source>
</evidence>
<dbReference type="Proteomes" id="UP001176961">
    <property type="component" value="Unassembled WGS sequence"/>
</dbReference>
<dbReference type="EMBL" id="CATQJL010000001">
    <property type="protein sequence ID" value="CAJ0590575.1"/>
    <property type="molecule type" value="Genomic_DNA"/>
</dbReference>
<evidence type="ECO:0000313" key="3">
    <source>
        <dbReference type="Proteomes" id="UP001176961"/>
    </source>
</evidence>
<comment type="caution">
    <text evidence="2">The sequence shown here is derived from an EMBL/GenBank/DDBJ whole genome shotgun (WGS) entry which is preliminary data.</text>
</comment>